<name>A0A9P8IZ60_AURME</name>
<sequence>MHTTLRISHSLQQTGQQCLRSLQQQQQCRHVSSFRRTKKMLLVQPDPSFTDKTGSQDHIIYNPPSSAPNVYHTPLKFLPKDDPRRRLHTLLRPTASTTAETTSLPPPVRPIYEKKYHLKEADIEEIRRLRAEDPRKWTRVRLAEKFECSQFFVSLCCSAPQIKDERQAELEKIKEKWGRTKREAREDRQTRKQSWGKAV</sequence>
<dbReference type="EMBL" id="JAHFXF010001391">
    <property type="protein sequence ID" value="KAG9668327.1"/>
    <property type="molecule type" value="Genomic_DNA"/>
</dbReference>
<dbReference type="Pfam" id="PF12824">
    <property type="entry name" value="MRP-L20"/>
    <property type="match status" value="1"/>
</dbReference>
<dbReference type="GO" id="GO:0003735">
    <property type="term" value="F:structural constituent of ribosome"/>
    <property type="evidence" value="ECO:0007669"/>
    <property type="project" value="TreeGrafter"/>
</dbReference>
<dbReference type="AlphaFoldDB" id="A0A9P8IZ60"/>
<dbReference type="OrthoDB" id="6021263at2759"/>
<feature type="region of interest" description="Disordered" evidence="1">
    <location>
        <begin position="173"/>
        <end position="199"/>
    </location>
</feature>
<proteinExistence type="predicted"/>
<dbReference type="PANTHER" id="PTHR28266">
    <property type="entry name" value="54S RIBOSOMAL PROTEIN L20, MITOCHONDRIAL"/>
    <property type="match status" value="1"/>
</dbReference>
<evidence type="ECO:0000256" key="1">
    <source>
        <dbReference type="SAM" id="MobiDB-lite"/>
    </source>
</evidence>
<reference evidence="2" key="1">
    <citation type="journal article" date="2021" name="J Fungi (Basel)">
        <title>Virulence traits and population genomics of the black yeast Aureobasidium melanogenum.</title>
        <authorList>
            <person name="Cernosa A."/>
            <person name="Sun X."/>
            <person name="Gostincar C."/>
            <person name="Fang C."/>
            <person name="Gunde-Cimerman N."/>
            <person name="Song Z."/>
        </authorList>
    </citation>
    <scope>NUCLEOTIDE SEQUENCE</scope>
    <source>
        <strain evidence="2">EXF-9911</strain>
    </source>
</reference>
<dbReference type="InterPro" id="IPR024388">
    <property type="entry name" value="Ribosomal_mL58"/>
</dbReference>
<dbReference type="PANTHER" id="PTHR28266:SF1">
    <property type="entry name" value="LARGE RIBOSOMAL SUBUNIT PROTEIN ML58"/>
    <property type="match status" value="1"/>
</dbReference>
<protein>
    <submittedName>
        <fullName evidence="2">Uncharacterized protein</fullName>
    </submittedName>
</protein>
<evidence type="ECO:0000313" key="3">
    <source>
        <dbReference type="Proteomes" id="UP000779574"/>
    </source>
</evidence>
<gene>
    <name evidence="2" type="ORF">KCU76_g17525</name>
</gene>
<dbReference type="Proteomes" id="UP000779574">
    <property type="component" value="Unassembled WGS sequence"/>
</dbReference>
<comment type="caution">
    <text evidence="2">The sequence shown here is derived from an EMBL/GenBank/DDBJ whole genome shotgun (WGS) entry which is preliminary data.</text>
</comment>
<dbReference type="GO" id="GO:0005762">
    <property type="term" value="C:mitochondrial large ribosomal subunit"/>
    <property type="evidence" value="ECO:0007669"/>
    <property type="project" value="TreeGrafter"/>
</dbReference>
<feature type="non-terminal residue" evidence="2">
    <location>
        <position position="199"/>
    </location>
</feature>
<organism evidence="2 3">
    <name type="scientific">Aureobasidium melanogenum</name>
    <name type="common">Aureobasidium pullulans var. melanogenum</name>
    <dbReference type="NCBI Taxonomy" id="46634"/>
    <lineage>
        <taxon>Eukaryota</taxon>
        <taxon>Fungi</taxon>
        <taxon>Dikarya</taxon>
        <taxon>Ascomycota</taxon>
        <taxon>Pezizomycotina</taxon>
        <taxon>Dothideomycetes</taxon>
        <taxon>Dothideomycetidae</taxon>
        <taxon>Dothideales</taxon>
        <taxon>Saccotheciaceae</taxon>
        <taxon>Aureobasidium</taxon>
    </lineage>
</organism>
<accession>A0A9P8IZ60</accession>
<reference evidence="2" key="2">
    <citation type="submission" date="2021-08" db="EMBL/GenBank/DDBJ databases">
        <authorList>
            <person name="Gostincar C."/>
            <person name="Sun X."/>
            <person name="Song Z."/>
            <person name="Gunde-Cimerman N."/>
        </authorList>
    </citation>
    <scope>NUCLEOTIDE SEQUENCE</scope>
    <source>
        <strain evidence="2">EXF-9911</strain>
    </source>
</reference>
<feature type="compositionally biased region" description="Basic and acidic residues" evidence="1">
    <location>
        <begin position="173"/>
        <end position="190"/>
    </location>
</feature>
<evidence type="ECO:0000313" key="2">
    <source>
        <dbReference type="EMBL" id="KAG9668327.1"/>
    </source>
</evidence>